<accession>A0A915L1V5</accession>
<evidence type="ECO:0000256" key="1">
    <source>
        <dbReference type="SAM" id="MobiDB-lite"/>
    </source>
</evidence>
<feature type="region of interest" description="Disordered" evidence="1">
    <location>
        <begin position="116"/>
        <end position="155"/>
    </location>
</feature>
<proteinExistence type="predicted"/>
<keyword evidence="2" id="KW-1185">Reference proteome</keyword>
<evidence type="ECO:0000313" key="2">
    <source>
        <dbReference type="Proteomes" id="UP000887565"/>
    </source>
</evidence>
<organism evidence="2 3">
    <name type="scientific">Romanomermis culicivorax</name>
    <name type="common">Nematode worm</name>
    <dbReference type="NCBI Taxonomy" id="13658"/>
    <lineage>
        <taxon>Eukaryota</taxon>
        <taxon>Metazoa</taxon>
        <taxon>Ecdysozoa</taxon>
        <taxon>Nematoda</taxon>
        <taxon>Enoplea</taxon>
        <taxon>Dorylaimia</taxon>
        <taxon>Mermithida</taxon>
        <taxon>Mermithoidea</taxon>
        <taxon>Mermithidae</taxon>
        <taxon>Romanomermis</taxon>
    </lineage>
</organism>
<reference evidence="3" key="1">
    <citation type="submission" date="2022-11" db="UniProtKB">
        <authorList>
            <consortium name="WormBaseParasite"/>
        </authorList>
    </citation>
    <scope>IDENTIFICATION</scope>
</reference>
<protein>
    <submittedName>
        <fullName evidence="3">Uncharacterized protein</fullName>
    </submittedName>
</protein>
<dbReference type="WBParaSite" id="nRc.2.0.1.t45134-RA">
    <property type="protein sequence ID" value="nRc.2.0.1.t45134-RA"/>
    <property type="gene ID" value="nRc.2.0.1.g45134"/>
</dbReference>
<dbReference type="Proteomes" id="UP000887565">
    <property type="component" value="Unplaced"/>
</dbReference>
<name>A0A915L1V5_ROMCU</name>
<sequence length="205" mass="23637">MGDHAILACLYDQCAGPMSLKIVAVQQLLAAVMLPLSDEQLAEIQQALIQIYNKNNYRFKHFMRNYLRSVAQQGKNPQLLDAMEQMQTMRQNECERISNTITECDEEILPQKSTNQPVISGVGGKRNPHHTTTPCSNQPECHQTSDRKQRSQYSKKRYYDDHSWYYMGHKRSRHSPSPSPLPLQIKATVNHSYIPPTVVDCRRHQ</sequence>
<evidence type="ECO:0000313" key="3">
    <source>
        <dbReference type="WBParaSite" id="nRc.2.0.1.t45134-RA"/>
    </source>
</evidence>
<feature type="compositionally biased region" description="Polar residues" evidence="1">
    <location>
        <begin position="130"/>
        <end position="142"/>
    </location>
</feature>
<dbReference type="AlphaFoldDB" id="A0A915L1V5"/>